<dbReference type="EMBL" id="CAEZTS010000228">
    <property type="protein sequence ID" value="CAB4595554.1"/>
    <property type="molecule type" value="Genomic_DNA"/>
</dbReference>
<protein>
    <submittedName>
        <fullName evidence="1">Unannotated protein</fullName>
    </submittedName>
</protein>
<evidence type="ECO:0000313" key="1">
    <source>
        <dbReference type="EMBL" id="CAB4595554.1"/>
    </source>
</evidence>
<accession>A0A6J6G8N4</accession>
<proteinExistence type="predicted"/>
<dbReference type="PROSITE" id="PS52050">
    <property type="entry name" value="WYL"/>
    <property type="match status" value="1"/>
</dbReference>
<sequence>MNGEDQVSERVLHPRLVFVDKGETYLMADDVSVTPTEIDRVFRVDRILDTEVTGRIFEHRAAEWSGWGFRGDATEAVLYIAPGNGWLVDRLALKACHVNDDDSMFVWVDVVSHTWLAKLLVRCGHPSCVVSPVELRDVAPDWARTVREQYEP</sequence>
<reference evidence="1" key="1">
    <citation type="submission" date="2020-05" db="EMBL/GenBank/DDBJ databases">
        <authorList>
            <person name="Chiriac C."/>
            <person name="Salcher M."/>
            <person name="Ghai R."/>
            <person name="Kavagutti S V."/>
        </authorList>
    </citation>
    <scope>NUCLEOTIDE SEQUENCE</scope>
</reference>
<organism evidence="1">
    <name type="scientific">freshwater metagenome</name>
    <dbReference type="NCBI Taxonomy" id="449393"/>
    <lineage>
        <taxon>unclassified sequences</taxon>
        <taxon>metagenomes</taxon>
        <taxon>ecological metagenomes</taxon>
    </lineage>
</organism>
<name>A0A6J6G8N4_9ZZZZ</name>
<gene>
    <name evidence="1" type="ORF">UFOPK1722_01871</name>
</gene>
<dbReference type="AlphaFoldDB" id="A0A6J6G8N4"/>